<accession>A0A1H2WF32</accession>
<comment type="similarity">
    <text evidence="1">Belongs to the membrane fusion protein (MFP) (TC 8.A.1) family.</text>
</comment>
<feature type="domain" description="YknX-like C-terminal permuted SH3-like" evidence="6">
    <location>
        <begin position="277"/>
        <end position="345"/>
    </location>
</feature>
<reference evidence="7 8" key="1">
    <citation type="submission" date="2016-10" db="EMBL/GenBank/DDBJ databases">
        <authorList>
            <person name="de Groot N.N."/>
        </authorList>
    </citation>
    <scope>NUCLEOTIDE SEQUENCE [LARGE SCALE GENOMIC DNA]</scope>
    <source>
        <strain evidence="7 8">CGMCC 1.7059</strain>
    </source>
</reference>
<dbReference type="Pfam" id="PF25989">
    <property type="entry name" value="YknX_C"/>
    <property type="match status" value="1"/>
</dbReference>
<dbReference type="InterPro" id="IPR058637">
    <property type="entry name" value="YknX-like_C"/>
</dbReference>
<dbReference type="STRING" id="488533.SAMN04487960_104142"/>
<dbReference type="InterPro" id="IPR058792">
    <property type="entry name" value="Beta-barrel_RND_2"/>
</dbReference>
<dbReference type="Pfam" id="PF25917">
    <property type="entry name" value="BSH_RND"/>
    <property type="match status" value="1"/>
</dbReference>
<dbReference type="AlphaFoldDB" id="A0A1H2WF32"/>
<dbReference type="Gene3D" id="2.40.30.170">
    <property type="match status" value="1"/>
</dbReference>
<dbReference type="PANTHER" id="PTHR30469">
    <property type="entry name" value="MULTIDRUG RESISTANCE PROTEIN MDTA"/>
    <property type="match status" value="1"/>
</dbReference>
<dbReference type="Gene3D" id="2.40.50.100">
    <property type="match status" value="1"/>
</dbReference>
<protein>
    <submittedName>
        <fullName evidence="7">Membrane fusion protein, multidrug efflux system</fullName>
    </submittedName>
</protein>
<dbReference type="InterPro" id="IPR006143">
    <property type="entry name" value="RND_pump_MFP"/>
</dbReference>
<evidence type="ECO:0000313" key="8">
    <source>
        <dbReference type="Proteomes" id="UP000199675"/>
    </source>
</evidence>
<dbReference type="InterPro" id="IPR058625">
    <property type="entry name" value="MdtA-like_BSH"/>
</dbReference>
<organism evidence="7 8">
    <name type="scientific">Marinobacter mobilis</name>
    <dbReference type="NCBI Taxonomy" id="488533"/>
    <lineage>
        <taxon>Bacteria</taxon>
        <taxon>Pseudomonadati</taxon>
        <taxon>Pseudomonadota</taxon>
        <taxon>Gammaproteobacteria</taxon>
        <taxon>Pseudomonadales</taxon>
        <taxon>Marinobacteraceae</taxon>
        <taxon>Marinobacter</taxon>
    </lineage>
</organism>
<dbReference type="Pfam" id="PF25954">
    <property type="entry name" value="Beta-barrel_RND_2"/>
    <property type="match status" value="1"/>
</dbReference>
<dbReference type="GO" id="GO:1990281">
    <property type="term" value="C:efflux pump complex"/>
    <property type="evidence" value="ECO:0007669"/>
    <property type="project" value="TreeGrafter"/>
</dbReference>
<evidence type="ECO:0000256" key="1">
    <source>
        <dbReference type="ARBA" id="ARBA00009477"/>
    </source>
</evidence>
<dbReference type="Gene3D" id="1.10.287.470">
    <property type="entry name" value="Helix hairpin bin"/>
    <property type="match status" value="1"/>
</dbReference>
<name>A0A1H2WF32_9GAMM</name>
<evidence type="ECO:0000313" key="7">
    <source>
        <dbReference type="EMBL" id="SDW79135.1"/>
    </source>
</evidence>
<dbReference type="FunFam" id="2.40.30.170:FF:000010">
    <property type="entry name" value="Efflux RND transporter periplasmic adaptor subunit"/>
    <property type="match status" value="1"/>
</dbReference>
<feature type="coiled-coil region" evidence="3">
    <location>
        <begin position="106"/>
        <end position="157"/>
    </location>
</feature>
<keyword evidence="2 3" id="KW-0175">Coiled coil</keyword>
<dbReference type="Gene3D" id="2.40.420.20">
    <property type="match status" value="1"/>
</dbReference>
<evidence type="ECO:0000256" key="3">
    <source>
        <dbReference type="SAM" id="Coils"/>
    </source>
</evidence>
<dbReference type="Proteomes" id="UP000199675">
    <property type="component" value="Unassembled WGS sequence"/>
</dbReference>
<evidence type="ECO:0000259" key="6">
    <source>
        <dbReference type="Pfam" id="PF25989"/>
    </source>
</evidence>
<dbReference type="PANTHER" id="PTHR30469:SF11">
    <property type="entry name" value="BLL4320 PROTEIN"/>
    <property type="match status" value="1"/>
</dbReference>
<evidence type="ECO:0000259" key="4">
    <source>
        <dbReference type="Pfam" id="PF25917"/>
    </source>
</evidence>
<proteinExistence type="inferred from homology"/>
<feature type="domain" description="Multidrug resistance protein MdtA-like barrel-sandwich hybrid" evidence="4">
    <location>
        <begin position="66"/>
        <end position="188"/>
    </location>
</feature>
<feature type="domain" description="CusB-like beta-barrel" evidence="5">
    <location>
        <begin position="199"/>
        <end position="271"/>
    </location>
</feature>
<dbReference type="GO" id="GO:0015562">
    <property type="term" value="F:efflux transmembrane transporter activity"/>
    <property type="evidence" value="ECO:0007669"/>
    <property type="project" value="TreeGrafter"/>
</dbReference>
<gene>
    <name evidence="7" type="ORF">SAMN04487960_104142</name>
</gene>
<evidence type="ECO:0000259" key="5">
    <source>
        <dbReference type="Pfam" id="PF25954"/>
    </source>
</evidence>
<dbReference type="RefSeq" id="WP_245725958.1">
    <property type="nucleotide sequence ID" value="NZ_FNNE01000004.1"/>
</dbReference>
<sequence length="370" mass="39550">MKQGLIALAILMMAVVAALGYQWMVPVEGGGAGRARPASLVNTVLPVQETVADALSAVGSLKSRQAVAVTAEVSGRVVELNIQSGRAVARGQLLVRLDDRQAHADLQVAEARFADAQRQYDRASRLVANNSIAQSQLDELRTALDVARAERLAAKIRLDNHRIEAPFDGLVGLTDISLGSYVSEGETITTLDDTAQMELNFSVPERYLGQLQLGQPVQGESPAYLDEVFSGTLVELGARVSELSRTLPVRALVENRDGRLRPGQFMSVTLTLGQREALVIPEQAILMRGADSFVFVVDGDVARRVRVTLGSRKPGQVEIRSGLTAGDAVVVTGQDRLSNGETVRVEPGDGALQDHRLAETKAVASDGTTP</sequence>
<evidence type="ECO:0000256" key="2">
    <source>
        <dbReference type="ARBA" id="ARBA00023054"/>
    </source>
</evidence>
<dbReference type="EMBL" id="FNNE01000004">
    <property type="protein sequence ID" value="SDW79135.1"/>
    <property type="molecule type" value="Genomic_DNA"/>
</dbReference>
<dbReference type="NCBIfam" id="TIGR01730">
    <property type="entry name" value="RND_mfp"/>
    <property type="match status" value="1"/>
</dbReference>
<keyword evidence="8" id="KW-1185">Reference proteome</keyword>
<dbReference type="SUPFAM" id="SSF111369">
    <property type="entry name" value="HlyD-like secretion proteins"/>
    <property type="match status" value="1"/>
</dbReference>